<evidence type="ECO:0000313" key="4">
    <source>
        <dbReference type="Proteomes" id="UP000257109"/>
    </source>
</evidence>
<evidence type="ECO:0000313" key="3">
    <source>
        <dbReference type="EMBL" id="RDY03443.1"/>
    </source>
</evidence>
<dbReference type="InterPro" id="IPR043502">
    <property type="entry name" value="DNA/RNA_pol_sf"/>
</dbReference>
<feature type="region of interest" description="Disordered" evidence="1">
    <location>
        <begin position="58"/>
        <end position="86"/>
    </location>
</feature>
<proteinExistence type="predicted"/>
<reference evidence="3" key="1">
    <citation type="submission" date="2018-05" db="EMBL/GenBank/DDBJ databases">
        <title>Draft genome of Mucuna pruriens seed.</title>
        <authorList>
            <person name="Nnadi N.E."/>
            <person name="Vos R."/>
            <person name="Hasami M.H."/>
            <person name="Devisetty U.K."/>
            <person name="Aguiy J.C."/>
        </authorList>
    </citation>
    <scope>NUCLEOTIDE SEQUENCE [LARGE SCALE GENOMIC DNA]</scope>
    <source>
        <strain evidence="3">JCA_2017</strain>
    </source>
</reference>
<feature type="domain" description="Tf2-1-like SH3-like" evidence="2">
    <location>
        <begin position="4"/>
        <end position="40"/>
    </location>
</feature>
<accession>A0A371HKX2</accession>
<dbReference type="InterPro" id="IPR056924">
    <property type="entry name" value="SH3_Tf2-1"/>
</dbReference>
<feature type="compositionally biased region" description="Basic and acidic residues" evidence="1">
    <location>
        <begin position="69"/>
        <end position="80"/>
    </location>
</feature>
<evidence type="ECO:0000259" key="2">
    <source>
        <dbReference type="Pfam" id="PF24626"/>
    </source>
</evidence>
<sequence length="191" mass="22090">MLSRGDGPFPVLKKINDNAYVLDIPQEYGDNSTFNVSGLSLFDASMNELNLRTNSFQEREFDTNQGGQEESKEDIARTPRDNLQGPLTRGKLKRLEADMRKRLKPSKISQHLRPQRKRFVKDFSTRAVTLNEIVKKKSQERVFQALKERLTRAPILALSKFSKSFEFEYDIDKRIFTVILHASNKLKLTIV</sequence>
<dbReference type="Pfam" id="PF24626">
    <property type="entry name" value="SH3_Tf2-1"/>
    <property type="match status" value="1"/>
</dbReference>
<dbReference type="EMBL" id="QJKJ01002300">
    <property type="protein sequence ID" value="RDY03443.1"/>
    <property type="molecule type" value="Genomic_DNA"/>
</dbReference>
<name>A0A371HKX2_MUCPR</name>
<comment type="caution">
    <text evidence="3">The sequence shown here is derived from an EMBL/GenBank/DDBJ whole genome shotgun (WGS) entry which is preliminary data.</text>
</comment>
<dbReference type="Proteomes" id="UP000257109">
    <property type="component" value="Unassembled WGS sequence"/>
</dbReference>
<dbReference type="Gene3D" id="3.30.70.270">
    <property type="match status" value="1"/>
</dbReference>
<gene>
    <name evidence="3" type="ORF">CR513_12987</name>
</gene>
<dbReference type="AlphaFoldDB" id="A0A371HKX2"/>
<dbReference type="InterPro" id="IPR043128">
    <property type="entry name" value="Rev_trsase/Diguanyl_cyclase"/>
</dbReference>
<organism evidence="3 4">
    <name type="scientific">Mucuna pruriens</name>
    <name type="common">Velvet bean</name>
    <name type="synonym">Dolichos pruriens</name>
    <dbReference type="NCBI Taxonomy" id="157652"/>
    <lineage>
        <taxon>Eukaryota</taxon>
        <taxon>Viridiplantae</taxon>
        <taxon>Streptophyta</taxon>
        <taxon>Embryophyta</taxon>
        <taxon>Tracheophyta</taxon>
        <taxon>Spermatophyta</taxon>
        <taxon>Magnoliopsida</taxon>
        <taxon>eudicotyledons</taxon>
        <taxon>Gunneridae</taxon>
        <taxon>Pentapetalae</taxon>
        <taxon>rosids</taxon>
        <taxon>fabids</taxon>
        <taxon>Fabales</taxon>
        <taxon>Fabaceae</taxon>
        <taxon>Papilionoideae</taxon>
        <taxon>50 kb inversion clade</taxon>
        <taxon>NPAAA clade</taxon>
        <taxon>indigoferoid/millettioid clade</taxon>
        <taxon>Phaseoleae</taxon>
        <taxon>Mucuna</taxon>
    </lineage>
</organism>
<evidence type="ECO:0000256" key="1">
    <source>
        <dbReference type="SAM" id="MobiDB-lite"/>
    </source>
</evidence>
<keyword evidence="4" id="KW-1185">Reference proteome</keyword>
<protein>
    <recommendedName>
        <fullName evidence="2">Tf2-1-like SH3-like domain-containing protein</fullName>
    </recommendedName>
</protein>
<dbReference type="SUPFAM" id="SSF56672">
    <property type="entry name" value="DNA/RNA polymerases"/>
    <property type="match status" value="1"/>
</dbReference>
<feature type="non-terminal residue" evidence="3">
    <location>
        <position position="1"/>
    </location>
</feature>